<dbReference type="CDD" id="cd06225">
    <property type="entry name" value="HAMP"/>
    <property type="match status" value="1"/>
</dbReference>
<dbReference type="InterPro" id="IPR003660">
    <property type="entry name" value="HAMP_dom"/>
</dbReference>
<dbReference type="SUPFAM" id="SSF158472">
    <property type="entry name" value="HAMP domain-like"/>
    <property type="match status" value="1"/>
</dbReference>
<keyword evidence="8" id="KW-1133">Transmembrane helix</keyword>
<dbReference type="SUPFAM" id="SSF47384">
    <property type="entry name" value="Homodimeric domain of signal transducing histidine kinase"/>
    <property type="match status" value="1"/>
</dbReference>
<name>A0A975DC84_9GAMM</name>
<keyword evidence="8" id="KW-0472">Membrane</keyword>
<feature type="domain" description="HAMP" evidence="10">
    <location>
        <begin position="301"/>
        <end position="355"/>
    </location>
</feature>
<dbReference type="GO" id="GO:0000155">
    <property type="term" value="F:phosphorelay sensor kinase activity"/>
    <property type="evidence" value="ECO:0007669"/>
    <property type="project" value="InterPro"/>
</dbReference>
<dbReference type="PANTHER" id="PTHR43065">
    <property type="entry name" value="SENSOR HISTIDINE KINASE"/>
    <property type="match status" value="1"/>
</dbReference>
<dbReference type="Gene3D" id="1.10.287.130">
    <property type="match status" value="1"/>
</dbReference>
<keyword evidence="8" id="KW-0812">Transmembrane</keyword>
<dbReference type="PROSITE" id="PS50109">
    <property type="entry name" value="HIS_KIN"/>
    <property type="match status" value="1"/>
</dbReference>
<evidence type="ECO:0000313" key="12">
    <source>
        <dbReference type="Proteomes" id="UP000682739"/>
    </source>
</evidence>
<comment type="catalytic activity">
    <reaction evidence="1">
        <text>ATP + protein L-histidine = ADP + protein N-phospho-L-histidine.</text>
        <dbReference type="EC" id="2.7.13.3"/>
    </reaction>
</comment>
<evidence type="ECO:0000256" key="1">
    <source>
        <dbReference type="ARBA" id="ARBA00000085"/>
    </source>
</evidence>
<comment type="subcellular location">
    <subcellularLocation>
        <location evidence="2">Membrane</location>
    </subcellularLocation>
</comment>
<dbReference type="GO" id="GO:0016020">
    <property type="term" value="C:membrane"/>
    <property type="evidence" value="ECO:0007669"/>
    <property type="project" value="UniProtKB-SubCell"/>
</dbReference>
<feature type="transmembrane region" description="Helical" evidence="8">
    <location>
        <begin position="7"/>
        <end position="27"/>
    </location>
</feature>
<dbReference type="InterPro" id="IPR004358">
    <property type="entry name" value="Sig_transdc_His_kin-like_C"/>
</dbReference>
<evidence type="ECO:0000256" key="6">
    <source>
        <dbReference type="ARBA" id="ARBA00022777"/>
    </source>
</evidence>
<organism evidence="11 12">
    <name type="scientific">Psychrosphaera ytuae</name>
    <dbReference type="NCBI Taxonomy" id="2820710"/>
    <lineage>
        <taxon>Bacteria</taxon>
        <taxon>Pseudomonadati</taxon>
        <taxon>Pseudomonadota</taxon>
        <taxon>Gammaproteobacteria</taxon>
        <taxon>Alteromonadales</taxon>
        <taxon>Pseudoalteromonadaceae</taxon>
        <taxon>Psychrosphaera</taxon>
    </lineage>
</organism>
<keyword evidence="12" id="KW-1185">Reference proteome</keyword>
<dbReference type="EC" id="2.7.13.3" evidence="3"/>
<dbReference type="Pfam" id="PF02518">
    <property type="entry name" value="HATPase_c"/>
    <property type="match status" value="1"/>
</dbReference>
<evidence type="ECO:0000256" key="7">
    <source>
        <dbReference type="SAM" id="Coils"/>
    </source>
</evidence>
<evidence type="ECO:0000256" key="4">
    <source>
        <dbReference type="ARBA" id="ARBA00022553"/>
    </source>
</evidence>
<evidence type="ECO:0000256" key="8">
    <source>
        <dbReference type="SAM" id="Phobius"/>
    </source>
</evidence>
<dbReference type="KEGG" id="psym:J1N51_01610"/>
<dbReference type="PROSITE" id="PS50885">
    <property type="entry name" value="HAMP"/>
    <property type="match status" value="1"/>
</dbReference>
<feature type="transmembrane region" description="Helical" evidence="8">
    <location>
        <begin position="277"/>
        <end position="299"/>
    </location>
</feature>
<protein>
    <recommendedName>
        <fullName evidence="3">histidine kinase</fullName>
        <ecNumber evidence="3">2.7.13.3</ecNumber>
    </recommendedName>
</protein>
<keyword evidence="7" id="KW-0175">Coiled coil</keyword>
<evidence type="ECO:0000259" key="10">
    <source>
        <dbReference type="PROSITE" id="PS50885"/>
    </source>
</evidence>
<dbReference type="Gene3D" id="3.30.565.10">
    <property type="entry name" value="Histidine kinase-like ATPase, C-terminal domain"/>
    <property type="match status" value="1"/>
</dbReference>
<dbReference type="InterPro" id="IPR036097">
    <property type="entry name" value="HisK_dim/P_sf"/>
</dbReference>
<sequence length="664" mass="73368">MSIFSRTLILVMGTAMAALILLAFLTINFSQNYINTSLTERLDALIRNQEIKVSQALDSWTESAALISNNSQLSEALGRYNKNGDPDDYALVRNILDDVLESSGVLVKLALFTPEREPIVSLGFLSEVERASILRDVSEGYSFGFYQISKTNIGKTYVHLNEPVIYEDELVAELDIIIDVTGFVEAFYDKTGLGEGGFTRVLTLTAVGNWVDISDLSIKQNVNQDLTLENISYDGYLSSFGGKRDEFITISRRISGRAVVLQVNLNKQEVFAPIDNFYHQMLMALITAMAITGVIGWLFSRQITRPITRINKTVSRIAEGEKGIEIVSEAKDPREIKTLTTNIAQMANSLWKMNENLEVVVAERTAQLTKLTENLELAVDERTQEFQEANALLLEALEELHDTKNELVKAEKMASLGELVAGVAHEINTPLGVAVTGISQIDGQLQQLETNKNTGKLTASNFDGFINETKSLVELMNDQLQVASSLIKNFKEVAVDQHNSDIRDVELNTYMNKVMDTVRPKFKPTNIDLYLDCDESLALKTRPGAFSQVVSNLLLNSLIHAFDDNEVGMVKIDCKEIGDKIKVEISDDGKGISKENLEKVFDPFFTTKRGQGGSGLGLSIVYNIVTEALGGRIEASSELGQGTTFTIELPKALKAEDISSAEVE</sequence>
<dbReference type="InterPro" id="IPR003594">
    <property type="entry name" value="HATPase_dom"/>
</dbReference>
<accession>A0A975DC84</accession>
<gene>
    <name evidence="11" type="ORF">J1N51_01610</name>
</gene>
<dbReference type="PRINTS" id="PR00344">
    <property type="entry name" value="BCTRLSENSOR"/>
</dbReference>
<feature type="coiled-coil region" evidence="7">
    <location>
        <begin position="386"/>
        <end position="413"/>
    </location>
</feature>
<evidence type="ECO:0000313" key="11">
    <source>
        <dbReference type="EMBL" id="QTH64208.1"/>
    </source>
</evidence>
<evidence type="ECO:0000256" key="5">
    <source>
        <dbReference type="ARBA" id="ARBA00022679"/>
    </source>
</evidence>
<dbReference type="RefSeq" id="WP_208832263.1">
    <property type="nucleotide sequence ID" value="NZ_CP072110.1"/>
</dbReference>
<evidence type="ECO:0000256" key="3">
    <source>
        <dbReference type="ARBA" id="ARBA00012438"/>
    </source>
</evidence>
<feature type="domain" description="Histidine kinase" evidence="9">
    <location>
        <begin position="422"/>
        <end position="653"/>
    </location>
</feature>
<keyword evidence="6 11" id="KW-0418">Kinase</keyword>
<dbReference type="Proteomes" id="UP000682739">
    <property type="component" value="Chromosome"/>
</dbReference>
<dbReference type="InterPro" id="IPR036890">
    <property type="entry name" value="HATPase_C_sf"/>
</dbReference>
<evidence type="ECO:0000256" key="2">
    <source>
        <dbReference type="ARBA" id="ARBA00004370"/>
    </source>
</evidence>
<dbReference type="EMBL" id="CP072110">
    <property type="protein sequence ID" value="QTH64208.1"/>
    <property type="molecule type" value="Genomic_DNA"/>
</dbReference>
<dbReference type="Gene3D" id="6.10.340.10">
    <property type="match status" value="1"/>
</dbReference>
<dbReference type="Pfam" id="PF00672">
    <property type="entry name" value="HAMP"/>
    <property type="match status" value="1"/>
</dbReference>
<keyword evidence="4" id="KW-0597">Phosphoprotein</keyword>
<dbReference type="InterPro" id="IPR005467">
    <property type="entry name" value="His_kinase_dom"/>
</dbReference>
<dbReference type="CDD" id="cd00082">
    <property type="entry name" value="HisKA"/>
    <property type="match status" value="1"/>
</dbReference>
<dbReference type="AlphaFoldDB" id="A0A975DC84"/>
<keyword evidence="5" id="KW-0808">Transferase</keyword>
<dbReference type="SUPFAM" id="SSF55874">
    <property type="entry name" value="ATPase domain of HSP90 chaperone/DNA topoisomerase II/histidine kinase"/>
    <property type="match status" value="1"/>
</dbReference>
<dbReference type="InterPro" id="IPR003661">
    <property type="entry name" value="HisK_dim/P_dom"/>
</dbReference>
<evidence type="ECO:0000259" key="9">
    <source>
        <dbReference type="PROSITE" id="PS50109"/>
    </source>
</evidence>
<dbReference type="SMART" id="SM00387">
    <property type="entry name" value="HATPase_c"/>
    <property type="match status" value="1"/>
</dbReference>
<reference evidence="11" key="1">
    <citation type="submission" date="2021-03" db="EMBL/GenBank/DDBJ databases">
        <title>Description of Psychrosphaera ytuae sp. nov. isolated from deep sea sediment of South China Sea.</title>
        <authorList>
            <person name="Zhang J."/>
            <person name="Xu X.-D."/>
        </authorList>
    </citation>
    <scope>NUCLEOTIDE SEQUENCE</scope>
    <source>
        <strain evidence="11">MTZ26</strain>
    </source>
</reference>
<proteinExistence type="predicted"/>